<name>A0A8H6YVW0_9AGAR</name>
<dbReference type="OrthoDB" id="3235960at2759"/>
<gene>
    <name evidence="3" type="ORF">MVEN_00493400</name>
</gene>
<keyword evidence="4" id="KW-1185">Reference proteome</keyword>
<organism evidence="3 4">
    <name type="scientific">Mycena venus</name>
    <dbReference type="NCBI Taxonomy" id="2733690"/>
    <lineage>
        <taxon>Eukaryota</taxon>
        <taxon>Fungi</taxon>
        <taxon>Dikarya</taxon>
        <taxon>Basidiomycota</taxon>
        <taxon>Agaricomycotina</taxon>
        <taxon>Agaricomycetes</taxon>
        <taxon>Agaricomycetidae</taxon>
        <taxon>Agaricales</taxon>
        <taxon>Marasmiineae</taxon>
        <taxon>Mycenaceae</taxon>
        <taxon>Mycena</taxon>
    </lineage>
</organism>
<keyword evidence="1" id="KW-0812">Transmembrane</keyword>
<protein>
    <recommendedName>
        <fullName evidence="2">DUF6535 domain-containing protein</fullName>
    </recommendedName>
</protein>
<reference evidence="3" key="1">
    <citation type="submission" date="2020-05" db="EMBL/GenBank/DDBJ databases">
        <title>Mycena genomes resolve the evolution of fungal bioluminescence.</title>
        <authorList>
            <person name="Tsai I.J."/>
        </authorList>
    </citation>
    <scope>NUCLEOTIDE SEQUENCE</scope>
    <source>
        <strain evidence="3">CCC161011</strain>
    </source>
</reference>
<keyword evidence="1" id="KW-0472">Membrane</keyword>
<dbReference type="InterPro" id="IPR045338">
    <property type="entry name" value="DUF6535"/>
</dbReference>
<dbReference type="EMBL" id="JACAZI010000003">
    <property type="protein sequence ID" value="KAF7366164.1"/>
    <property type="molecule type" value="Genomic_DNA"/>
</dbReference>
<dbReference type="AlphaFoldDB" id="A0A8H6YVW0"/>
<feature type="domain" description="DUF6535" evidence="2">
    <location>
        <begin position="57"/>
        <end position="233"/>
    </location>
</feature>
<feature type="transmembrane region" description="Helical" evidence="1">
    <location>
        <begin position="151"/>
        <end position="170"/>
    </location>
</feature>
<evidence type="ECO:0000259" key="2">
    <source>
        <dbReference type="Pfam" id="PF20153"/>
    </source>
</evidence>
<evidence type="ECO:0000313" key="4">
    <source>
        <dbReference type="Proteomes" id="UP000620124"/>
    </source>
</evidence>
<evidence type="ECO:0000313" key="3">
    <source>
        <dbReference type="EMBL" id="KAF7366164.1"/>
    </source>
</evidence>
<evidence type="ECO:0000256" key="1">
    <source>
        <dbReference type="SAM" id="Phobius"/>
    </source>
</evidence>
<feature type="transmembrane region" description="Helical" evidence="1">
    <location>
        <begin position="216"/>
        <end position="235"/>
    </location>
</feature>
<sequence>MSDGEKNGETTHDLPLKNAFEHNFSGFRSQSRQRRGTIEKATSPLQALTEDSSAKFWSVYICEAERYDSALVESWKADMEGMLIFSGLFSASLTAFIIESYKNLIPDTGDTTVFLLSQLTQQLSAQSNGSHFAPSSPPAFETPTSSLLCNGFFFVSLGLSLTCALLATLVEQWAREFLHKTERVHSPVRRARVFSFLYYGVSRFGIHAIVDIIPLLLHLGLVLFFAGLAVFLLPINSIMAGIVTSVLVVFITFYVIITVLPVISLDCPYRTPFSDIFWRIVQYLAMVLNLPSTGRNLTDEVLAAAMQRRDIRDERAVLWTLEALTDNNELLPFVEATHEIIDGPTGLRRVDDYLFRLVLQTEDPHTSLPRRILSLLWSAETLPLNDPLRDRRQIAGLRALWALGIVTARIARAPASEVYGINRTGLYALRIPATYRLSLEAVITYVYLKSIQTRFEDIESMFSSRDLSIPRERRRLVQSLRSMISGLEHDCKRAGMALEVETLLRILEQFANSDCDDPESALETAKQVMERMHSGRMISWPMHYSKIVIRLVDAAFREGVAPYRMLPTCKEVFPGVLAAPGQLLPLETFLGKGPEVLPPSLHVSLGDASQNDLDTIMRCGLRLLPLLDPTTFLPTIYWYLSNLLDVLAEATLAGTTSGAMFVDADWLRGISRLCLWSNKFAAVLDCDSVLANVEAKQNRSPSEFPTVKAILSARVLVTLGTKLRIGGASPHVPPDPRTIQEIAAHSLIQGTDVTDLNNWIPEPSIETHDQLVRRLCERYAAEVIAFLSSCTSPVQLPYMAEATVIYLQREWDLFLNVGMSARTQRQYARAVLTLFECAYDENHPQQGGIYSIAQALSEVDPESKLARTITDLESIGLLARARRSPAEWGVS</sequence>
<accession>A0A8H6YVW0</accession>
<feature type="transmembrane region" description="Helical" evidence="1">
    <location>
        <begin position="242"/>
        <end position="263"/>
    </location>
</feature>
<keyword evidence="1" id="KW-1133">Transmembrane helix</keyword>
<proteinExistence type="predicted"/>
<dbReference type="Proteomes" id="UP000620124">
    <property type="component" value="Unassembled WGS sequence"/>
</dbReference>
<dbReference type="Pfam" id="PF20153">
    <property type="entry name" value="DUF6535"/>
    <property type="match status" value="1"/>
</dbReference>
<comment type="caution">
    <text evidence="3">The sequence shown here is derived from an EMBL/GenBank/DDBJ whole genome shotgun (WGS) entry which is preliminary data.</text>
</comment>